<sequence>MVIFMGKTANGQCYLHIQPSENDVGGEETKLPIRNSIMSLCKSDCIAGPSSLPCVASFVTSGIGYCLPMAILMSVYKGLNEISYSSHPRRGGGYFLAHFLYAWLAKNFDAYELAGEASSSSVIVKFSGLGQAKSFRLEEARELNGFRRGFHWHSSIINRLKETLVDDGKLSRVNFTYFISIHSSFVSYHCEDNLIMEHYYPN</sequence>
<comment type="caution">
    <text evidence="1">The sequence shown here is derived from an EMBL/GenBank/DDBJ whole genome shotgun (WGS) entry which is preliminary data.</text>
</comment>
<evidence type="ECO:0000313" key="1">
    <source>
        <dbReference type="EMBL" id="KAJ8438101.1"/>
    </source>
</evidence>
<dbReference type="EMBL" id="JAKOGI010000268">
    <property type="protein sequence ID" value="KAJ8438101.1"/>
    <property type="molecule type" value="Genomic_DNA"/>
</dbReference>
<protein>
    <submittedName>
        <fullName evidence="1">Uncharacterized protein</fullName>
    </submittedName>
</protein>
<dbReference type="AlphaFoldDB" id="A0A9Q1K6A0"/>
<evidence type="ECO:0000313" key="2">
    <source>
        <dbReference type="Proteomes" id="UP001153076"/>
    </source>
</evidence>
<accession>A0A9Q1K6A0</accession>
<name>A0A9Q1K6A0_9CARY</name>
<reference evidence="1" key="1">
    <citation type="submission" date="2022-04" db="EMBL/GenBank/DDBJ databases">
        <title>Carnegiea gigantea Genome sequencing and assembly v2.</title>
        <authorList>
            <person name="Copetti D."/>
            <person name="Sanderson M.J."/>
            <person name="Burquez A."/>
            <person name="Wojciechowski M.F."/>
        </authorList>
    </citation>
    <scope>NUCLEOTIDE SEQUENCE</scope>
    <source>
        <strain evidence="1">SGP5-SGP5p</strain>
        <tissue evidence="1">Aerial part</tissue>
    </source>
</reference>
<keyword evidence="2" id="KW-1185">Reference proteome</keyword>
<proteinExistence type="predicted"/>
<dbReference type="Proteomes" id="UP001153076">
    <property type="component" value="Unassembled WGS sequence"/>
</dbReference>
<gene>
    <name evidence="1" type="ORF">Cgig2_015358</name>
</gene>
<organism evidence="1 2">
    <name type="scientific">Carnegiea gigantea</name>
    <dbReference type="NCBI Taxonomy" id="171969"/>
    <lineage>
        <taxon>Eukaryota</taxon>
        <taxon>Viridiplantae</taxon>
        <taxon>Streptophyta</taxon>
        <taxon>Embryophyta</taxon>
        <taxon>Tracheophyta</taxon>
        <taxon>Spermatophyta</taxon>
        <taxon>Magnoliopsida</taxon>
        <taxon>eudicotyledons</taxon>
        <taxon>Gunneridae</taxon>
        <taxon>Pentapetalae</taxon>
        <taxon>Caryophyllales</taxon>
        <taxon>Cactineae</taxon>
        <taxon>Cactaceae</taxon>
        <taxon>Cactoideae</taxon>
        <taxon>Echinocereeae</taxon>
        <taxon>Carnegiea</taxon>
    </lineage>
</organism>